<keyword evidence="5" id="KW-0732">Signal</keyword>
<evidence type="ECO:0000256" key="4">
    <source>
        <dbReference type="ARBA" id="ARBA00022692"/>
    </source>
</evidence>
<dbReference type="InterPro" id="IPR039426">
    <property type="entry name" value="TonB-dep_rcpt-like"/>
</dbReference>
<feature type="domain" description="TonB-dependent receptor plug" evidence="8">
    <location>
        <begin position="130"/>
        <end position="233"/>
    </location>
</feature>
<reference evidence="9" key="1">
    <citation type="journal article" date="2020" name="mSystems">
        <title>Genome- and Community-Level Interaction Insights into Carbon Utilization and Element Cycling Functions of Hydrothermarchaeota in Hydrothermal Sediment.</title>
        <authorList>
            <person name="Zhou Z."/>
            <person name="Liu Y."/>
            <person name="Xu W."/>
            <person name="Pan J."/>
            <person name="Luo Z.H."/>
            <person name="Li M."/>
        </authorList>
    </citation>
    <scope>NUCLEOTIDE SEQUENCE [LARGE SCALE GENOMIC DNA]</scope>
    <source>
        <strain evidence="9">HyVt-456</strain>
    </source>
</reference>
<evidence type="ECO:0000256" key="3">
    <source>
        <dbReference type="ARBA" id="ARBA00022452"/>
    </source>
</evidence>
<keyword evidence="6" id="KW-0472">Membrane</keyword>
<dbReference type="Proteomes" id="UP000886005">
    <property type="component" value="Unassembled WGS sequence"/>
</dbReference>
<dbReference type="GO" id="GO:0044718">
    <property type="term" value="P:siderophore transmembrane transport"/>
    <property type="evidence" value="ECO:0007669"/>
    <property type="project" value="TreeGrafter"/>
</dbReference>
<evidence type="ECO:0000256" key="5">
    <source>
        <dbReference type="ARBA" id="ARBA00022729"/>
    </source>
</evidence>
<accession>A0A7V1LM01</accession>
<sequence length="757" mass="86547">MSPEKPLRYRYFYRCFWALLCLLVPAGAQSLILEGLVINDQTGQPVAGASVYLENTTLGSSTDSSGHFMLRIGAATADSAVLIIQHIAYDTLKLILNEALTRYRFRLTPLVRPLEKIVVEVPRDRTLLANDLPAAVTIVEASEFEGRGYIDLGDLLRTEKSIQIEEDLSGRKSLSLRAGNPEDVVVFYNGLKMNSLYDNVFDLSLLNVEDMRQVEIIKGSNTALYGAEAFSGVINIVPRVRQDYTARFIQKIGSYRSGDWNLQLNYSPLQNLSLNFTVKDAAYKRILGNRTGFLENRSRYLSGNILYEIHPSENGNRGESINLMYMRVDSDHENNSFVESVGDENEIVALNYKRWSPLWQNMEISAARQTLNNNQALIDLSGTLDRRFANRRLSLNVQNRYRFSVVELISAYQFEDNRLNFSELRRGLDENPQGLEAADIYQQRHGAVVLARVNTALGEGPVSRARVDFSYRYDWIRNSERDVLERRGERSIFYEGEQQVNRWQAGTVKFSTNIGGRAKNLEYDFFMNGGSNIKFPTIFNQISQPSPYNPGVPEIVARLLPEKNRSLEVGLSLAQLFDAAAVVNEWKLEFSQFTNTYENKFRNYYIPGVPLAFYENVPNADIRGLEALWKLVFIRRIMTMEWGARYYDVSDRAAFPFKNAVSVTAALNAHYAGYRLQFKGFFESKRLGWLRDVRGDFVELRLPSYYNFDAHLSKWYTLGPIRLFASFSARNILNTRTVLEGIAIRDRRLYLGLGVEY</sequence>
<dbReference type="GO" id="GO:0015344">
    <property type="term" value="F:siderophore uptake transmembrane transporter activity"/>
    <property type="evidence" value="ECO:0007669"/>
    <property type="project" value="TreeGrafter"/>
</dbReference>
<dbReference type="Gene3D" id="2.40.170.20">
    <property type="entry name" value="TonB-dependent receptor, beta-barrel domain"/>
    <property type="match status" value="1"/>
</dbReference>
<comment type="caution">
    <text evidence="9">The sequence shown here is derived from an EMBL/GenBank/DDBJ whole genome shotgun (WGS) entry which is preliminary data.</text>
</comment>
<dbReference type="SUPFAM" id="SSF49464">
    <property type="entry name" value="Carboxypeptidase regulatory domain-like"/>
    <property type="match status" value="1"/>
</dbReference>
<comment type="subcellular location">
    <subcellularLocation>
        <location evidence="1">Cell outer membrane</location>
        <topology evidence="1">Multi-pass membrane protein</topology>
    </subcellularLocation>
</comment>
<evidence type="ECO:0000313" key="9">
    <source>
        <dbReference type="EMBL" id="HED10415.1"/>
    </source>
</evidence>
<dbReference type="InterPro" id="IPR012910">
    <property type="entry name" value="Plug_dom"/>
</dbReference>
<dbReference type="GO" id="GO:0009279">
    <property type="term" value="C:cell outer membrane"/>
    <property type="evidence" value="ECO:0007669"/>
    <property type="project" value="UniProtKB-SubCell"/>
</dbReference>
<dbReference type="PANTHER" id="PTHR30069">
    <property type="entry name" value="TONB-DEPENDENT OUTER MEMBRANE RECEPTOR"/>
    <property type="match status" value="1"/>
</dbReference>
<evidence type="ECO:0000256" key="1">
    <source>
        <dbReference type="ARBA" id="ARBA00004571"/>
    </source>
</evidence>
<dbReference type="PANTHER" id="PTHR30069:SF29">
    <property type="entry name" value="HEMOGLOBIN AND HEMOGLOBIN-HAPTOGLOBIN-BINDING PROTEIN 1-RELATED"/>
    <property type="match status" value="1"/>
</dbReference>
<dbReference type="InterPro" id="IPR008969">
    <property type="entry name" value="CarboxyPept-like_regulatory"/>
</dbReference>
<dbReference type="Pfam" id="PF13715">
    <property type="entry name" value="CarbopepD_reg_2"/>
    <property type="match status" value="1"/>
</dbReference>
<name>A0A7V1LM01_CALAY</name>
<keyword evidence="2" id="KW-0813">Transport</keyword>
<keyword evidence="4" id="KW-0812">Transmembrane</keyword>
<dbReference type="SUPFAM" id="SSF56935">
    <property type="entry name" value="Porins"/>
    <property type="match status" value="1"/>
</dbReference>
<keyword evidence="3" id="KW-1134">Transmembrane beta strand</keyword>
<dbReference type="InterPro" id="IPR037066">
    <property type="entry name" value="Plug_dom_sf"/>
</dbReference>
<evidence type="ECO:0000256" key="2">
    <source>
        <dbReference type="ARBA" id="ARBA00022448"/>
    </source>
</evidence>
<gene>
    <name evidence="9" type="ORF">ENJ10_06980</name>
</gene>
<dbReference type="Pfam" id="PF07715">
    <property type="entry name" value="Plug"/>
    <property type="match status" value="1"/>
</dbReference>
<dbReference type="EMBL" id="DRLD01000190">
    <property type="protein sequence ID" value="HED10415.1"/>
    <property type="molecule type" value="Genomic_DNA"/>
</dbReference>
<dbReference type="Gene3D" id="2.60.40.1120">
    <property type="entry name" value="Carboxypeptidase-like, regulatory domain"/>
    <property type="match status" value="1"/>
</dbReference>
<organism evidence="9">
    <name type="scientific">Caldithrix abyssi</name>
    <dbReference type="NCBI Taxonomy" id="187145"/>
    <lineage>
        <taxon>Bacteria</taxon>
        <taxon>Pseudomonadati</taxon>
        <taxon>Calditrichota</taxon>
        <taxon>Calditrichia</taxon>
        <taxon>Calditrichales</taxon>
        <taxon>Calditrichaceae</taxon>
        <taxon>Caldithrix</taxon>
    </lineage>
</organism>
<evidence type="ECO:0000256" key="7">
    <source>
        <dbReference type="ARBA" id="ARBA00023237"/>
    </source>
</evidence>
<keyword evidence="7" id="KW-0998">Cell outer membrane</keyword>
<dbReference type="AlphaFoldDB" id="A0A7V1LM01"/>
<evidence type="ECO:0000256" key="6">
    <source>
        <dbReference type="ARBA" id="ARBA00023136"/>
    </source>
</evidence>
<evidence type="ECO:0000259" key="8">
    <source>
        <dbReference type="Pfam" id="PF07715"/>
    </source>
</evidence>
<keyword evidence="9" id="KW-0675">Receptor</keyword>
<dbReference type="Gene3D" id="2.170.130.10">
    <property type="entry name" value="TonB-dependent receptor, plug domain"/>
    <property type="match status" value="1"/>
</dbReference>
<protein>
    <submittedName>
        <fullName evidence="9">TonB-dependent receptor</fullName>
    </submittedName>
</protein>
<proteinExistence type="predicted"/>
<dbReference type="InterPro" id="IPR036942">
    <property type="entry name" value="Beta-barrel_TonB_sf"/>
</dbReference>